<dbReference type="InterPro" id="IPR028325">
    <property type="entry name" value="VG_K_chnl"/>
</dbReference>
<keyword evidence="8 12" id="KW-1133">Transmembrane helix</keyword>
<feature type="transmembrane region" description="Helical" evidence="12">
    <location>
        <begin position="283"/>
        <end position="303"/>
    </location>
</feature>
<keyword evidence="7" id="KW-0630">Potassium</keyword>
<evidence type="ECO:0000259" key="13">
    <source>
        <dbReference type="Pfam" id="PF00520"/>
    </source>
</evidence>
<organism evidence="15 16">
    <name type="scientific">Branchiostoma belcheri</name>
    <name type="common">Amphioxus</name>
    <dbReference type="NCBI Taxonomy" id="7741"/>
    <lineage>
        <taxon>Eukaryota</taxon>
        <taxon>Metazoa</taxon>
        <taxon>Chordata</taxon>
        <taxon>Cephalochordata</taxon>
        <taxon>Leptocardii</taxon>
        <taxon>Amphioxiformes</taxon>
        <taxon>Branchiostomatidae</taxon>
        <taxon>Branchiostoma</taxon>
    </lineage>
</organism>
<proteinExistence type="predicted"/>
<dbReference type="PRINTS" id="PR01491">
    <property type="entry name" value="KVCHANNEL"/>
</dbReference>
<evidence type="ECO:0000256" key="3">
    <source>
        <dbReference type="ARBA" id="ARBA00022538"/>
    </source>
</evidence>
<dbReference type="Proteomes" id="UP000515135">
    <property type="component" value="Unplaced"/>
</dbReference>
<feature type="transmembrane region" description="Helical" evidence="12">
    <location>
        <begin position="350"/>
        <end position="371"/>
    </location>
</feature>
<dbReference type="SUPFAM" id="SSF81324">
    <property type="entry name" value="Voltage-gated potassium channels"/>
    <property type="match status" value="1"/>
</dbReference>
<evidence type="ECO:0000256" key="4">
    <source>
        <dbReference type="ARBA" id="ARBA00022692"/>
    </source>
</evidence>
<comment type="subcellular location">
    <subcellularLocation>
        <location evidence="1">Membrane</location>
        <topology evidence="1">Multi-pass membrane protein</topology>
    </subcellularLocation>
</comment>
<sequence length="564" mass="63510">MFRFVEEVAMAVRMLQSGSGGGKSVGFRRQPESAPKTGAECVASGLDSILAASILSEAGIDSMKKRLDTRVKINVSGLKFETKDGVFLKHPDTLMGDIARRQQFYNEEKDEFFFDRHRPSFEAIFRYYQTGNLVRPTNIPVDIFADELRFFDLGDDLILDFLDSEGYPVDRPLTDLLPDSEPRRSIWLLFDYPDSSVWAKIVGLISVSVILISIAQFCIETLPQYKSQQALSFPSNATATDVLQTSGFFQVETACVVWFCFELTIRFYASPSKVAFVKDMMNIFDLVSVVPYFVTLGILVGDIDISGNSVSVAFVRVLKVVRVFRIFKLSRHFTGMQILGKTLHASMEELGMLLFFLSVMTVLYASGVYYAEFGDPRTYYTSIPEGFWWAVVTMTTVGYGDHYPVSLPGKIVGSMCVVTGLLVIALPVSIIVENFNHFYGKEKRKRELKEKEKTTKPTLAVRVAVLLFRIINKCGCQRFLPSLPVQDMADKHGDPDTPDIQVHAVEDVEDDRIANAIDNLRTHNPVPTMTTLGRFVVPVHDRKSSENLNYISRSSDNINRVVRR</sequence>
<dbReference type="RefSeq" id="XP_019629475.1">
    <property type="nucleotide sequence ID" value="XM_019773916.1"/>
</dbReference>
<dbReference type="FunFam" id="1.10.287.70:FF:000242">
    <property type="entry name" value="Potassium voltage-gated channel subfamily A member 1"/>
    <property type="match status" value="1"/>
</dbReference>
<dbReference type="PANTHER" id="PTHR11537">
    <property type="entry name" value="VOLTAGE-GATED POTASSIUM CHANNEL"/>
    <property type="match status" value="1"/>
</dbReference>
<dbReference type="FunFam" id="3.30.710.10:FF:000189">
    <property type="entry name" value="Predicted protein"/>
    <property type="match status" value="1"/>
</dbReference>
<evidence type="ECO:0000256" key="8">
    <source>
        <dbReference type="ARBA" id="ARBA00022989"/>
    </source>
</evidence>
<dbReference type="InterPro" id="IPR005821">
    <property type="entry name" value="Ion_trans_dom"/>
</dbReference>
<protein>
    <submittedName>
        <fullName evidence="16">Shaker-related potassium channel tsha2-like isoform X1</fullName>
    </submittedName>
</protein>
<dbReference type="Gene3D" id="1.10.287.70">
    <property type="match status" value="1"/>
</dbReference>
<dbReference type="GO" id="GO:0001508">
    <property type="term" value="P:action potential"/>
    <property type="evidence" value="ECO:0007669"/>
    <property type="project" value="TreeGrafter"/>
</dbReference>
<dbReference type="InterPro" id="IPR027359">
    <property type="entry name" value="Volt_channel_dom_sf"/>
</dbReference>
<keyword evidence="9" id="KW-0406">Ion transport</keyword>
<dbReference type="AlphaFoldDB" id="A0A6P4YJ86"/>
<dbReference type="InterPro" id="IPR003972">
    <property type="entry name" value="K_chnl_volt-dep_Kv1"/>
</dbReference>
<keyword evidence="15" id="KW-1185">Reference proteome</keyword>
<dbReference type="Gene3D" id="3.30.710.10">
    <property type="entry name" value="Potassium Channel Kv1.1, Chain A"/>
    <property type="match status" value="1"/>
</dbReference>
<evidence type="ECO:0000256" key="9">
    <source>
        <dbReference type="ARBA" id="ARBA00023065"/>
    </source>
</evidence>
<dbReference type="GO" id="GO:0051260">
    <property type="term" value="P:protein homooligomerization"/>
    <property type="evidence" value="ECO:0007669"/>
    <property type="project" value="InterPro"/>
</dbReference>
<dbReference type="InterPro" id="IPR003968">
    <property type="entry name" value="K_chnl_volt-dep_Kv"/>
</dbReference>
<dbReference type="PRINTS" id="PR01496">
    <property type="entry name" value="SHAKERCHANEL"/>
</dbReference>
<reference evidence="16" key="1">
    <citation type="submission" date="2025-08" db="UniProtKB">
        <authorList>
            <consortium name="RefSeq"/>
        </authorList>
    </citation>
    <scope>IDENTIFICATION</scope>
    <source>
        <tissue evidence="16">Gonad</tissue>
    </source>
</reference>
<keyword evidence="3" id="KW-0633">Potassium transport</keyword>
<keyword evidence="5" id="KW-0631">Potassium channel</keyword>
<evidence type="ECO:0000256" key="2">
    <source>
        <dbReference type="ARBA" id="ARBA00022448"/>
    </source>
</evidence>
<evidence type="ECO:0000313" key="15">
    <source>
        <dbReference type="Proteomes" id="UP000515135"/>
    </source>
</evidence>
<name>A0A6P4YJ86_BRABE</name>
<evidence type="ECO:0000256" key="11">
    <source>
        <dbReference type="ARBA" id="ARBA00023303"/>
    </source>
</evidence>
<dbReference type="FunFam" id="1.20.120.350:FF:000071">
    <property type="entry name" value="Potassium voltage-gated channel protein shk-1"/>
    <property type="match status" value="1"/>
</dbReference>
<evidence type="ECO:0000256" key="5">
    <source>
        <dbReference type="ARBA" id="ARBA00022826"/>
    </source>
</evidence>
<evidence type="ECO:0000256" key="12">
    <source>
        <dbReference type="SAM" id="Phobius"/>
    </source>
</evidence>
<evidence type="ECO:0000256" key="7">
    <source>
        <dbReference type="ARBA" id="ARBA00022958"/>
    </source>
</evidence>
<dbReference type="Gene3D" id="1.20.120.350">
    <property type="entry name" value="Voltage-gated potassium channels. Chain C"/>
    <property type="match status" value="1"/>
</dbReference>
<dbReference type="InterPro" id="IPR003131">
    <property type="entry name" value="T1-type_BTB"/>
</dbReference>
<dbReference type="GeneID" id="109473824"/>
<feature type="domain" description="Potassium channel tetramerisation-type BTB" evidence="14">
    <location>
        <begin position="71"/>
        <end position="157"/>
    </location>
</feature>
<keyword evidence="11" id="KW-0407">Ion channel</keyword>
<dbReference type="SUPFAM" id="SSF54695">
    <property type="entry name" value="POZ domain"/>
    <property type="match status" value="1"/>
</dbReference>
<dbReference type="Pfam" id="PF02214">
    <property type="entry name" value="BTB_2"/>
    <property type="match status" value="1"/>
</dbReference>
<dbReference type="PANTHER" id="PTHR11537:SF113">
    <property type="entry name" value="POTASSIUM VOLTAGE-GATED CHANNEL PROTEIN SHAKER"/>
    <property type="match status" value="1"/>
</dbReference>
<dbReference type="PRINTS" id="PR00169">
    <property type="entry name" value="KCHANNEL"/>
</dbReference>
<dbReference type="Pfam" id="PF00520">
    <property type="entry name" value="Ion_trans"/>
    <property type="match status" value="1"/>
</dbReference>
<evidence type="ECO:0000256" key="10">
    <source>
        <dbReference type="ARBA" id="ARBA00023136"/>
    </source>
</evidence>
<gene>
    <name evidence="16" type="primary">LOC109473824</name>
</gene>
<dbReference type="GO" id="GO:0008076">
    <property type="term" value="C:voltage-gated potassium channel complex"/>
    <property type="evidence" value="ECO:0007669"/>
    <property type="project" value="InterPro"/>
</dbReference>
<evidence type="ECO:0000313" key="16">
    <source>
        <dbReference type="RefSeq" id="XP_019629475.1"/>
    </source>
</evidence>
<evidence type="ECO:0000256" key="1">
    <source>
        <dbReference type="ARBA" id="ARBA00004141"/>
    </source>
</evidence>
<keyword evidence="6" id="KW-0851">Voltage-gated channel</keyword>
<feature type="transmembrane region" description="Helical" evidence="12">
    <location>
        <begin position="411"/>
        <end position="435"/>
    </location>
</feature>
<dbReference type="OrthoDB" id="415460at2759"/>
<dbReference type="GO" id="GO:0005251">
    <property type="term" value="F:delayed rectifier potassium channel activity"/>
    <property type="evidence" value="ECO:0007669"/>
    <property type="project" value="TreeGrafter"/>
</dbReference>
<dbReference type="KEGG" id="bbel:109473824"/>
<feature type="domain" description="Ion transport" evidence="13">
    <location>
        <begin position="200"/>
        <end position="441"/>
    </location>
</feature>
<evidence type="ECO:0000259" key="14">
    <source>
        <dbReference type="Pfam" id="PF02214"/>
    </source>
</evidence>
<keyword evidence="4 12" id="KW-0812">Transmembrane</keyword>
<dbReference type="InterPro" id="IPR011333">
    <property type="entry name" value="SKP1/BTB/POZ_sf"/>
</dbReference>
<feature type="transmembrane region" description="Helical" evidence="12">
    <location>
        <begin position="197"/>
        <end position="219"/>
    </location>
</feature>
<evidence type="ECO:0000256" key="6">
    <source>
        <dbReference type="ARBA" id="ARBA00022882"/>
    </source>
</evidence>
<accession>A0A6P4YJ86</accession>
<keyword evidence="10 12" id="KW-0472">Membrane</keyword>
<keyword evidence="2" id="KW-0813">Transport</keyword>